<keyword evidence="1" id="KW-0812">Transmembrane</keyword>
<reference evidence="3" key="1">
    <citation type="submission" date="2016-08" db="EMBL/GenBank/DDBJ databases">
        <authorList>
            <person name="Merda D."/>
            <person name="Briand M."/>
            <person name="Taghouti G."/>
            <person name="Carrere S."/>
            <person name="Gouzy J."/>
            <person name="Portier P."/>
            <person name="Jacques M.-A."/>
            <person name="Fischer-Le Saux M."/>
        </authorList>
    </citation>
    <scope>NUCLEOTIDE SEQUENCE [LARGE SCALE GENOMIC DNA]</scope>
    <source>
        <strain evidence="3">CFBP4643</strain>
    </source>
</reference>
<dbReference type="EMBL" id="MDEI01000033">
    <property type="protein sequence ID" value="PPU64435.1"/>
    <property type="molecule type" value="Genomic_DNA"/>
</dbReference>
<keyword evidence="1" id="KW-1133">Transmembrane helix</keyword>
<evidence type="ECO:0000313" key="2">
    <source>
        <dbReference type="EMBL" id="PPU64435.1"/>
    </source>
</evidence>
<sequence>MDRTQADAIAEALMLPEPLAQLQRERMRAAQARSLAQRRWVAGISLPCMAIGALVAHFSGQRFAHGILVGGLIGGALGSVWFWLRERRTG</sequence>
<accession>A0A2S7CS65</accession>
<evidence type="ECO:0000313" key="3">
    <source>
        <dbReference type="Proteomes" id="UP000238191"/>
    </source>
</evidence>
<feature type="transmembrane region" description="Helical" evidence="1">
    <location>
        <begin position="40"/>
        <end position="58"/>
    </location>
</feature>
<proteinExistence type="predicted"/>
<dbReference type="RefSeq" id="WP_046965383.1">
    <property type="nucleotide sequence ID" value="NZ_MDEI01000033.1"/>
</dbReference>
<keyword evidence="1" id="KW-0472">Membrane</keyword>
<feature type="transmembrane region" description="Helical" evidence="1">
    <location>
        <begin position="64"/>
        <end position="84"/>
    </location>
</feature>
<dbReference type="Proteomes" id="UP000238191">
    <property type="component" value="Unassembled WGS sequence"/>
</dbReference>
<comment type="caution">
    <text evidence="2">The sequence shown here is derived from an EMBL/GenBank/DDBJ whole genome shotgun (WGS) entry which is preliminary data.</text>
</comment>
<keyword evidence="3" id="KW-1185">Reference proteome</keyword>
<name>A0A2S7CS65_9XANT</name>
<protein>
    <submittedName>
        <fullName evidence="2">Uncharacterized protein</fullName>
    </submittedName>
</protein>
<gene>
    <name evidence="2" type="ORF">XpiCFBP4643_22225</name>
</gene>
<dbReference type="AlphaFoldDB" id="A0A2S7CS65"/>
<organism evidence="2 3">
    <name type="scientific">Xanthomonas pisi</name>
    <dbReference type="NCBI Taxonomy" id="56457"/>
    <lineage>
        <taxon>Bacteria</taxon>
        <taxon>Pseudomonadati</taxon>
        <taxon>Pseudomonadota</taxon>
        <taxon>Gammaproteobacteria</taxon>
        <taxon>Lysobacterales</taxon>
        <taxon>Lysobacteraceae</taxon>
        <taxon>Xanthomonas</taxon>
    </lineage>
</organism>
<evidence type="ECO:0000256" key="1">
    <source>
        <dbReference type="SAM" id="Phobius"/>
    </source>
</evidence>